<keyword evidence="3" id="KW-1003">Cell membrane</keyword>
<dbReference type="Proteomes" id="UP000619743">
    <property type="component" value="Unassembled WGS sequence"/>
</dbReference>
<comment type="caution">
    <text evidence="11">The sequence shown here is derived from an EMBL/GenBank/DDBJ whole genome shotgun (WGS) entry which is preliminary data.</text>
</comment>
<keyword evidence="7 9" id="KW-0472">Membrane</keyword>
<dbReference type="GO" id="GO:0005886">
    <property type="term" value="C:plasma membrane"/>
    <property type="evidence" value="ECO:0007669"/>
    <property type="project" value="UniProtKB-SubCell"/>
</dbReference>
<dbReference type="PANTHER" id="PTHR30625:SF15">
    <property type="entry name" value="BIOPOLYMER TRANSPORT PROTEIN EXBB"/>
    <property type="match status" value="1"/>
</dbReference>
<dbReference type="GO" id="GO:0017038">
    <property type="term" value="P:protein import"/>
    <property type="evidence" value="ECO:0007669"/>
    <property type="project" value="TreeGrafter"/>
</dbReference>
<evidence type="ECO:0000256" key="1">
    <source>
        <dbReference type="ARBA" id="ARBA00004651"/>
    </source>
</evidence>
<keyword evidence="12" id="KW-1185">Reference proteome</keyword>
<dbReference type="Pfam" id="PF01618">
    <property type="entry name" value="MotA_ExbB"/>
    <property type="match status" value="1"/>
</dbReference>
<feature type="transmembrane region" description="Helical" evidence="9">
    <location>
        <begin position="129"/>
        <end position="149"/>
    </location>
</feature>
<dbReference type="OrthoDB" id="4045at2"/>
<evidence type="ECO:0000259" key="10">
    <source>
        <dbReference type="Pfam" id="PF01618"/>
    </source>
</evidence>
<organism evidence="11 12">
    <name type="scientific">Neiella marina</name>
    <dbReference type="NCBI Taxonomy" id="508461"/>
    <lineage>
        <taxon>Bacteria</taxon>
        <taxon>Pseudomonadati</taxon>
        <taxon>Pseudomonadota</taxon>
        <taxon>Gammaproteobacteria</taxon>
        <taxon>Alteromonadales</taxon>
        <taxon>Echinimonadaceae</taxon>
        <taxon>Neiella</taxon>
    </lineage>
</organism>
<evidence type="ECO:0000313" key="12">
    <source>
        <dbReference type="Proteomes" id="UP000619743"/>
    </source>
</evidence>
<name>A0A8J2U382_9GAMM</name>
<feature type="transmembrane region" description="Helical" evidence="9">
    <location>
        <begin position="85"/>
        <end position="109"/>
    </location>
</feature>
<reference evidence="12" key="1">
    <citation type="journal article" date="2019" name="Int. J. Syst. Evol. Microbiol.">
        <title>The Global Catalogue of Microorganisms (GCM) 10K type strain sequencing project: providing services to taxonomists for standard genome sequencing and annotation.</title>
        <authorList>
            <consortium name="The Broad Institute Genomics Platform"/>
            <consortium name="The Broad Institute Genome Sequencing Center for Infectious Disease"/>
            <person name="Wu L."/>
            <person name="Ma J."/>
        </authorList>
    </citation>
    <scope>NUCLEOTIDE SEQUENCE [LARGE SCALE GENOMIC DNA]</scope>
    <source>
        <strain evidence="12">CGMCC 1.10130</strain>
    </source>
</reference>
<evidence type="ECO:0000256" key="3">
    <source>
        <dbReference type="ARBA" id="ARBA00022475"/>
    </source>
</evidence>
<feature type="domain" description="MotA/TolQ/ExbB proton channel" evidence="10">
    <location>
        <begin position="56"/>
        <end position="164"/>
    </location>
</feature>
<evidence type="ECO:0000256" key="2">
    <source>
        <dbReference type="ARBA" id="ARBA00022448"/>
    </source>
</evidence>
<evidence type="ECO:0000256" key="4">
    <source>
        <dbReference type="ARBA" id="ARBA00022692"/>
    </source>
</evidence>
<accession>A0A8J2U382</accession>
<evidence type="ECO:0000313" key="11">
    <source>
        <dbReference type="EMBL" id="GGA69605.1"/>
    </source>
</evidence>
<gene>
    <name evidence="11" type="primary">exbB</name>
    <name evidence="11" type="ORF">GCM10011369_09060</name>
</gene>
<dbReference type="EMBL" id="BMDX01000003">
    <property type="protein sequence ID" value="GGA69605.1"/>
    <property type="molecule type" value="Genomic_DNA"/>
</dbReference>
<comment type="subcellular location">
    <subcellularLocation>
        <location evidence="1">Cell membrane</location>
        <topology evidence="1">Multi-pass membrane protein</topology>
    </subcellularLocation>
    <subcellularLocation>
        <location evidence="8">Membrane</location>
        <topology evidence="8">Multi-pass membrane protein</topology>
    </subcellularLocation>
</comment>
<keyword evidence="6 9" id="KW-1133">Transmembrane helix</keyword>
<evidence type="ECO:0000256" key="5">
    <source>
        <dbReference type="ARBA" id="ARBA00022927"/>
    </source>
</evidence>
<dbReference type="AlphaFoldDB" id="A0A8J2U382"/>
<keyword evidence="4 9" id="KW-0812">Transmembrane</keyword>
<dbReference type="InterPro" id="IPR002898">
    <property type="entry name" value="MotA_ExbB_proton_chnl"/>
</dbReference>
<dbReference type="RefSeq" id="WP_087504813.1">
    <property type="nucleotide sequence ID" value="NZ_BMDX01000003.1"/>
</dbReference>
<evidence type="ECO:0000256" key="6">
    <source>
        <dbReference type="ARBA" id="ARBA00022989"/>
    </source>
</evidence>
<evidence type="ECO:0000256" key="7">
    <source>
        <dbReference type="ARBA" id="ARBA00023136"/>
    </source>
</evidence>
<keyword evidence="5 8" id="KW-0653">Protein transport</keyword>
<proteinExistence type="inferred from homology"/>
<protein>
    <submittedName>
        <fullName evidence="11">Flagellar motor protein MotA</fullName>
    </submittedName>
</protein>
<evidence type="ECO:0000256" key="9">
    <source>
        <dbReference type="SAM" id="Phobius"/>
    </source>
</evidence>
<comment type="similarity">
    <text evidence="8">Belongs to the exbB/tolQ family.</text>
</comment>
<keyword evidence="11" id="KW-0282">Flagellum</keyword>
<feature type="transmembrane region" description="Helical" evidence="9">
    <location>
        <begin position="12"/>
        <end position="30"/>
    </location>
</feature>
<dbReference type="PANTHER" id="PTHR30625">
    <property type="entry name" value="PROTEIN TOLQ"/>
    <property type="match status" value="1"/>
</dbReference>
<evidence type="ECO:0000256" key="8">
    <source>
        <dbReference type="RuleBase" id="RU004057"/>
    </source>
</evidence>
<keyword evidence="11" id="KW-0969">Cilium</keyword>
<dbReference type="InterPro" id="IPR050790">
    <property type="entry name" value="ExbB/TolQ_transport"/>
</dbReference>
<keyword evidence="2 8" id="KW-0813">Transport</keyword>
<sequence length="183" mass="19283">MSSYAFLQGQLGPLTMPLMLCALLATMIIIERLMVLSMRSAQRTLSNGGIALLQSHSNQPKALREEIVAVWLTGQQRKLASGIRVLQIVTLVAPLLGLLGTVIGLIQVFDTIGDHSGPIEPALLAEGLGMAMKTTAAGLIIAVPAMLGAHGFQLWVDKLVARAEHAINVSSLKIDGVGTEALA</sequence>
<keyword evidence="11" id="KW-0966">Cell projection</keyword>